<sequence length="171" mass="18997">MVAEQFPLFKLATQIARQLSSPVASRVKDFAKSNPRFSVAVCERVAILYREAEWRARITALRLAGTASPALMASRAPPMPRRQALELGGDLIGEMVIFIIGSMIIIFEVNRQAAIKEAKALEHKSEWLCVKLSLEEVQREVQAQQVDLNRLHAALKALYEPTPPAPSTPHT</sequence>
<dbReference type="Proteomes" id="UP001152562">
    <property type="component" value="Unassembled WGS sequence"/>
</dbReference>
<evidence type="ECO:0000256" key="3">
    <source>
        <dbReference type="SAM" id="Phobius"/>
    </source>
</evidence>
<dbReference type="EMBL" id="CALOZG010000001">
    <property type="protein sequence ID" value="CAH3848561.1"/>
    <property type="molecule type" value="Genomic_DNA"/>
</dbReference>
<evidence type="ECO:0008006" key="6">
    <source>
        <dbReference type="Google" id="ProtNLM"/>
    </source>
</evidence>
<evidence type="ECO:0000256" key="1">
    <source>
        <dbReference type="ARBA" id="ARBA00007584"/>
    </source>
</evidence>
<evidence type="ECO:0000313" key="5">
    <source>
        <dbReference type="Proteomes" id="UP001152562"/>
    </source>
</evidence>
<proteinExistence type="inferred from homology"/>
<accession>A0A9P0SFS1</accession>
<reference evidence="4" key="1">
    <citation type="submission" date="2022-05" db="EMBL/GenBank/DDBJ databases">
        <authorList>
            <person name="Okamura Y."/>
        </authorList>
    </citation>
    <scope>NUCLEOTIDE SEQUENCE</scope>
</reference>
<name>A0A9P0SFS1_PIEBR</name>
<dbReference type="InterPro" id="IPR010754">
    <property type="entry name" value="OPA3-like"/>
</dbReference>
<feature type="transmembrane region" description="Helical" evidence="3">
    <location>
        <begin position="91"/>
        <end position="109"/>
    </location>
</feature>
<evidence type="ECO:0000313" key="4">
    <source>
        <dbReference type="EMBL" id="CAH3848561.1"/>
    </source>
</evidence>
<dbReference type="PANTHER" id="PTHR12499">
    <property type="entry name" value="OPTIC ATROPHY 3 PROTEIN OPA3"/>
    <property type="match status" value="1"/>
</dbReference>
<dbReference type="GO" id="GO:0005739">
    <property type="term" value="C:mitochondrion"/>
    <property type="evidence" value="ECO:0007669"/>
    <property type="project" value="TreeGrafter"/>
</dbReference>
<evidence type="ECO:0000256" key="2">
    <source>
        <dbReference type="ARBA" id="ARBA00023054"/>
    </source>
</evidence>
<keyword evidence="5" id="KW-1185">Reference proteome</keyword>
<dbReference type="Pfam" id="PF07047">
    <property type="entry name" value="OPA3"/>
    <property type="match status" value="1"/>
</dbReference>
<comment type="similarity">
    <text evidence="1">Belongs to the OPA3 family.</text>
</comment>
<keyword evidence="3" id="KW-0812">Transmembrane</keyword>
<comment type="caution">
    <text evidence="4">The sequence shown here is derived from an EMBL/GenBank/DDBJ whole genome shotgun (WGS) entry which is preliminary data.</text>
</comment>
<dbReference type="AlphaFoldDB" id="A0A9P0SFS1"/>
<protein>
    <recommendedName>
        <fullName evidence="6">OPA3-like protein</fullName>
    </recommendedName>
</protein>
<keyword evidence="3" id="KW-1133">Transmembrane helix</keyword>
<keyword evidence="3" id="KW-0472">Membrane</keyword>
<organism evidence="4 5">
    <name type="scientific">Pieris brassicae</name>
    <name type="common">White butterfly</name>
    <name type="synonym">Large white butterfly</name>
    <dbReference type="NCBI Taxonomy" id="7116"/>
    <lineage>
        <taxon>Eukaryota</taxon>
        <taxon>Metazoa</taxon>
        <taxon>Ecdysozoa</taxon>
        <taxon>Arthropoda</taxon>
        <taxon>Hexapoda</taxon>
        <taxon>Insecta</taxon>
        <taxon>Pterygota</taxon>
        <taxon>Neoptera</taxon>
        <taxon>Endopterygota</taxon>
        <taxon>Lepidoptera</taxon>
        <taxon>Glossata</taxon>
        <taxon>Ditrysia</taxon>
        <taxon>Papilionoidea</taxon>
        <taxon>Pieridae</taxon>
        <taxon>Pierinae</taxon>
        <taxon>Pieris</taxon>
    </lineage>
</organism>
<dbReference type="PANTHER" id="PTHR12499:SF0">
    <property type="entry name" value="OPTIC ATROPHY 3 PROTEIN"/>
    <property type="match status" value="1"/>
</dbReference>
<dbReference type="GO" id="GO:0019216">
    <property type="term" value="P:regulation of lipid metabolic process"/>
    <property type="evidence" value="ECO:0007669"/>
    <property type="project" value="TreeGrafter"/>
</dbReference>
<keyword evidence="2" id="KW-0175">Coiled coil</keyword>
<gene>
    <name evidence="4" type="ORF">PIBRA_LOCUS327</name>
</gene>